<dbReference type="GO" id="GO:0006004">
    <property type="term" value="P:fucose metabolic process"/>
    <property type="evidence" value="ECO:0007669"/>
    <property type="project" value="UniProtKB-KW"/>
</dbReference>
<dbReference type="InterPro" id="IPR019378">
    <property type="entry name" value="GDP-Fuc_O-FucTrfase"/>
</dbReference>
<keyword evidence="7" id="KW-1185">Reference proteome</keyword>
<keyword evidence="1" id="KW-0808">Transferase</keyword>
<evidence type="ECO:0000256" key="4">
    <source>
        <dbReference type="SAM" id="MobiDB-lite"/>
    </source>
</evidence>
<organism evidence="6 7">
    <name type="scientific">Ramularia collo-cygni</name>
    <dbReference type="NCBI Taxonomy" id="112498"/>
    <lineage>
        <taxon>Eukaryota</taxon>
        <taxon>Fungi</taxon>
        <taxon>Dikarya</taxon>
        <taxon>Ascomycota</taxon>
        <taxon>Pezizomycotina</taxon>
        <taxon>Dothideomycetes</taxon>
        <taxon>Dothideomycetidae</taxon>
        <taxon>Mycosphaerellales</taxon>
        <taxon>Mycosphaerellaceae</taxon>
        <taxon>Ramularia</taxon>
    </lineage>
</organism>
<evidence type="ECO:0000256" key="2">
    <source>
        <dbReference type="ARBA" id="ARBA00023253"/>
    </source>
</evidence>
<evidence type="ECO:0000256" key="5">
    <source>
        <dbReference type="SAM" id="Phobius"/>
    </source>
</evidence>
<dbReference type="AlphaFoldDB" id="A0A2D3UT82"/>
<dbReference type="Proteomes" id="UP000225277">
    <property type="component" value="Unassembled WGS sequence"/>
</dbReference>
<gene>
    <name evidence="6" type="ORF">RCC_05442</name>
</gene>
<accession>A0A2D3UT82</accession>
<dbReference type="GeneID" id="35600604"/>
<sequence length="488" mass="54493">MNGMERSGRSMQGAKKAASPPFLNLNTSSGSLRKIQAMHLYEVKGRPPIVYVAFLVITLLPLYYGSYRYRLRHPYGGATISEGRVVPQDFIHEWLDVHVIEPYSASPLSNYCNRTEWRPNLVFNLANANGGIGNVRGNILDFVFFAIEAGASIVLPGMAVRSQDDLSNVWADRASFDALFDEEWFLRKMKEACPRMQIYKPEPGMEVAPALEGNYLPSSRRMDESFDNTKDAYLAHLDGWLQSKPNFEADKLVVVNLERTLWEIDTWSLPVGFRRNFGQLLRVNPSACQLAALAVQNLALGYGIPLDPRTAIPKNSFYGAHLRTEADAANAGWLNAPNANFSAQTDAYIQQASKHNLGLIYAASGDPTDLGRFKAKAAAHSPPVQVVTKFDLLPPSGAAILKEMTWDQQALVDFEVLKRCSLFGGFVKSSFSYNIGMARYQWLEDQGKVVDPWMVTHSMDGVAFDDGLSRMLGRDAFHEQRIPRGMWP</sequence>
<keyword evidence="5" id="KW-0472">Membrane</keyword>
<keyword evidence="5" id="KW-1133">Transmembrane helix</keyword>
<feature type="region of interest" description="Disordered" evidence="4">
    <location>
        <begin position="1"/>
        <end position="22"/>
    </location>
</feature>
<keyword evidence="2" id="KW-0294">Fucose metabolism</keyword>
<dbReference type="Gene3D" id="3.40.50.11350">
    <property type="match status" value="1"/>
</dbReference>
<name>A0A2D3UT82_9PEZI</name>
<keyword evidence="3" id="KW-0119">Carbohydrate metabolism</keyword>
<evidence type="ECO:0000313" key="6">
    <source>
        <dbReference type="EMBL" id="CZT19591.1"/>
    </source>
</evidence>
<protein>
    <recommendedName>
        <fullName evidence="8">Alternative oxidase</fullName>
    </recommendedName>
</protein>
<proteinExistence type="predicted"/>
<dbReference type="CDD" id="cd11296">
    <property type="entry name" value="O-FucT_like"/>
    <property type="match status" value="1"/>
</dbReference>
<evidence type="ECO:0008006" key="8">
    <source>
        <dbReference type="Google" id="ProtNLM"/>
    </source>
</evidence>
<dbReference type="STRING" id="112498.A0A2D3UT82"/>
<feature type="transmembrane region" description="Helical" evidence="5">
    <location>
        <begin position="48"/>
        <end position="65"/>
    </location>
</feature>
<dbReference type="RefSeq" id="XP_023626481.1">
    <property type="nucleotide sequence ID" value="XM_023770713.1"/>
</dbReference>
<dbReference type="GO" id="GO:0016740">
    <property type="term" value="F:transferase activity"/>
    <property type="evidence" value="ECO:0007669"/>
    <property type="project" value="UniProtKB-KW"/>
</dbReference>
<keyword evidence="5" id="KW-0812">Transmembrane</keyword>
<evidence type="ECO:0000256" key="3">
    <source>
        <dbReference type="ARBA" id="ARBA00023277"/>
    </source>
</evidence>
<evidence type="ECO:0000313" key="7">
    <source>
        <dbReference type="Proteomes" id="UP000225277"/>
    </source>
</evidence>
<dbReference type="OrthoDB" id="20368at2759"/>
<reference evidence="6 7" key="1">
    <citation type="submission" date="2016-03" db="EMBL/GenBank/DDBJ databases">
        <authorList>
            <person name="Ploux O."/>
        </authorList>
    </citation>
    <scope>NUCLEOTIDE SEQUENCE [LARGE SCALE GENOMIC DNA]</scope>
    <source>
        <strain evidence="6 7">URUG2</strain>
    </source>
</reference>
<dbReference type="Pfam" id="PF10250">
    <property type="entry name" value="O-FucT"/>
    <property type="match status" value="1"/>
</dbReference>
<dbReference type="EMBL" id="FJUY01000007">
    <property type="protein sequence ID" value="CZT19591.1"/>
    <property type="molecule type" value="Genomic_DNA"/>
</dbReference>
<evidence type="ECO:0000256" key="1">
    <source>
        <dbReference type="ARBA" id="ARBA00022679"/>
    </source>
</evidence>